<feature type="region of interest" description="Disordered" evidence="1">
    <location>
        <begin position="29"/>
        <end position="137"/>
    </location>
</feature>
<reference evidence="2" key="1">
    <citation type="submission" date="2014-09" db="EMBL/GenBank/DDBJ databases">
        <authorList>
            <person name="Magalhaes I.L.F."/>
            <person name="Oliveira U."/>
            <person name="Santos F.R."/>
            <person name="Vidigal T.H.D.A."/>
            <person name="Brescovit A.D."/>
            <person name="Santos A.J."/>
        </authorList>
    </citation>
    <scope>NUCLEOTIDE SEQUENCE</scope>
    <source>
        <tissue evidence="2">Shoot tissue taken approximately 20 cm above the soil surface</tissue>
    </source>
</reference>
<dbReference type="AlphaFoldDB" id="A0A0A9F127"/>
<evidence type="ECO:0000256" key="1">
    <source>
        <dbReference type="SAM" id="MobiDB-lite"/>
    </source>
</evidence>
<evidence type="ECO:0000313" key="2">
    <source>
        <dbReference type="EMBL" id="JAE03846.1"/>
    </source>
</evidence>
<reference evidence="2" key="2">
    <citation type="journal article" date="2015" name="Data Brief">
        <title>Shoot transcriptome of the giant reed, Arundo donax.</title>
        <authorList>
            <person name="Barrero R.A."/>
            <person name="Guerrero F.D."/>
            <person name="Moolhuijzen P."/>
            <person name="Goolsby J.A."/>
            <person name="Tidwell J."/>
            <person name="Bellgard S.E."/>
            <person name="Bellgard M.I."/>
        </authorList>
    </citation>
    <scope>NUCLEOTIDE SEQUENCE</scope>
    <source>
        <tissue evidence="2">Shoot tissue taken approximately 20 cm above the soil surface</tissue>
    </source>
</reference>
<name>A0A0A9F127_ARUDO</name>
<feature type="compositionally biased region" description="Low complexity" evidence="1">
    <location>
        <begin position="53"/>
        <end position="63"/>
    </location>
</feature>
<protein>
    <submittedName>
        <fullName evidence="2">Uncharacterized protein</fullName>
    </submittedName>
</protein>
<sequence>MAPSLVFGCAWNIWGGGGPRRCVCCTAPAPENIGGKRPASCTGSRSGLAQPEASAAASRLRASGNGWSPGTAALAPVCPPAPEAAEGKAKKCSRKSSSEPPGGGGGGWPAMASDVGGGDRSFGWLADKRGAKPSAKL</sequence>
<organism evidence="2">
    <name type="scientific">Arundo donax</name>
    <name type="common">Giant reed</name>
    <name type="synonym">Donax arundinaceus</name>
    <dbReference type="NCBI Taxonomy" id="35708"/>
    <lineage>
        <taxon>Eukaryota</taxon>
        <taxon>Viridiplantae</taxon>
        <taxon>Streptophyta</taxon>
        <taxon>Embryophyta</taxon>
        <taxon>Tracheophyta</taxon>
        <taxon>Spermatophyta</taxon>
        <taxon>Magnoliopsida</taxon>
        <taxon>Liliopsida</taxon>
        <taxon>Poales</taxon>
        <taxon>Poaceae</taxon>
        <taxon>PACMAD clade</taxon>
        <taxon>Arundinoideae</taxon>
        <taxon>Arundineae</taxon>
        <taxon>Arundo</taxon>
    </lineage>
</organism>
<proteinExistence type="predicted"/>
<accession>A0A0A9F127</accession>
<dbReference type="EMBL" id="GBRH01194050">
    <property type="protein sequence ID" value="JAE03846.1"/>
    <property type="molecule type" value="Transcribed_RNA"/>
</dbReference>